<feature type="domain" description="PAS" evidence="9">
    <location>
        <begin position="328"/>
        <end position="401"/>
    </location>
</feature>
<dbReference type="CDD" id="cd00082">
    <property type="entry name" value="HisKA"/>
    <property type="match status" value="1"/>
</dbReference>
<gene>
    <name evidence="11" type="ordered locus">HCH_04238</name>
</gene>
<dbReference type="SMART" id="SM00388">
    <property type="entry name" value="HisKA"/>
    <property type="match status" value="1"/>
</dbReference>
<keyword evidence="7" id="KW-0812">Transmembrane</keyword>
<dbReference type="Gene3D" id="1.10.287.130">
    <property type="match status" value="1"/>
</dbReference>
<feature type="transmembrane region" description="Helical" evidence="7">
    <location>
        <begin position="34"/>
        <end position="52"/>
    </location>
</feature>
<dbReference type="InterPro" id="IPR036890">
    <property type="entry name" value="HATPase_C_sf"/>
</dbReference>
<evidence type="ECO:0000259" key="9">
    <source>
        <dbReference type="PROSITE" id="PS50112"/>
    </source>
</evidence>
<keyword evidence="5 11" id="KW-0418">Kinase</keyword>
<dbReference type="FunFam" id="3.30.565.10:FF:000006">
    <property type="entry name" value="Sensor histidine kinase WalK"/>
    <property type="match status" value="1"/>
</dbReference>
<evidence type="ECO:0000313" key="12">
    <source>
        <dbReference type="Proteomes" id="UP000000238"/>
    </source>
</evidence>
<feature type="domain" description="PAC" evidence="10">
    <location>
        <begin position="259"/>
        <end position="309"/>
    </location>
</feature>
<dbReference type="CDD" id="cd00130">
    <property type="entry name" value="PAS"/>
    <property type="match status" value="2"/>
</dbReference>
<evidence type="ECO:0000256" key="6">
    <source>
        <dbReference type="SAM" id="Coils"/>
    </source>
</evidence>
<comment type="catalytic activity">
    <reaction evidence="1">
        <text>ATP + protein L-histidine = ADP + protein N-phospho-L-histidine.</text>
        <dbReference type="EC" id="2.7.13.3"/>
    </reaction>
</comment>
<evidence type="ECO:0000256" key="1">
    <source>
        <dbReference type="ARBA" id="ARBA00000085"/>
    </source>
</evidence>
<protein>
    <recommendedName>
        <fullName evidence="2">histidine kinase</fullName>
        <ecNumber evidence="2">2.7.13.3</ecNumber>
    </recommendedName>
</protein>
<dbReference type="InterPro" id="IPR052162">
    <property type="entry name" value="Sensor_kinase/Photoreceptor"/>
</dbReference>
<evidence type="ECO:0000313" key="11">
    <source>
        <dbReference type="EMBL" id="ABC30945.1"/>
    </source>
</evidence>
<dbReference type="AlphaFoldDB" id="Q2SEH9"/>
<dbReference type="InterPro" id="IPR003661">
    <property type="entry name" value="HisK_dim/P_dom"/>
</dbReference>
<dbReference type="KEGG" id="hch:HCH_04238"/>
<evidence type="ECO:0000259" key="8">
    <source>
        <dbReference type="PROSITE" id="PS50109"/>
    </source>
</evidence>
<dbReference type="Pfam" id="PF00512">
    <property type="entry name" value="HisKA"/>
    <property type="match status" value="1"/>
</dbReference>
<evidence type="ECO:0000256" key="2">
    <source>
        <dbReference type="ARBA" id="ARBA00012438"/>
    </source>
</evidence>
<dbReference type="SMART" id="SM00387">
    <property type="entry name" value="HATPase_c"/>
    <property type="match status" value="1"/>
</dbReference>
<dbReference type="SMART" id="SM00091">
    <property type="entry name" value="PAS"/>
    <property type="match status" value="2"/>
</dbReference>
<keyword evidence="6" id="KW-0175">Coiled coil</keyword>
<feature type="domain" description="PAC" evidence="10">
    <location>
        <begin position="402"/>
        <end position="454"/>
    </location>
</feature>
<proteinExistence type="predicted"/>
<dbReference type="NCBIfam" id="TIGR00229">
    <property type="entry name" value="sensory_box"/>
    <property type="match status" value="2"/>
</dbReference>
<dbReference type="Gene3D" id="3.30.565.10">
    <property type="entry name" value="Histidine kinase-like ATPase, C-terminal domain"/>
    <property type="match status" value="1"/>
</dbReference>
<dbReference type="SMART" id="SM00086">
    <property type="entry name" value="PAC"/>
    <property type="match status" value="2"/>
</dbReference>
<dbReference type="Pfam" id="PF25487">
    <property type="entry name" value="ETR1_N"/>
    <property type="match status" value="1"/>
</dbReference>
<dbReference type="eggNOG" id="COG4251">
    <property type="taxonomic scope" value="Bacteria"/>
</dbReference>
<dbReference type="EMBL" id="CP000155">
    <property type="protein sequence ID" value="ABC30945.1"/>
    <property type="molecule type" value="Genomic_DNA"/>
</dbReference>
<dbReference type="Pfam" id="PF02518">
    <property type="entry name" value="HATPase_c"/>
    <property type="match status" value="1"/>
</dbReference>
<name>Q2SEH9_HAHCH</name>
<evidence type="ECO:0000256" key="7">
    <source>
        <dbReference type="SAM" id="Phobius"/>
    </source>
</evidence>
<dbReference type="InterPro" id="IPR004358">
    <property type="entry name" value="Sig_transdc_His_kin-like_C"/>
</dbReference>
<dbReference type="GO" id="GO:0005886">
    <property type="term" value="C:plasma membrane"/>
    <property type="evidence" value="ECO:0007669"/>
    <property type="project" value="UniProtKB-ARBA"/>
</dbReference>
<dbReference type="PANTHER" id="PTHR43304:SF1">
    <property type="entry name" value="PAC DOMAIN-CONTAINING PROTEIN"/>
    <property type="match status" value="1"/>
</dbReference>
<accession>Q2SEH9</accession>
<feature type="domain" description="Histidine kinase" evidence="8">
    <location>
        <begin position="465"/>
        <end position="679"/>
    </location>
</feature>
<dbReference type="InterPro" id="IPR003594">
    <property type="entry name" value="HATPase_dom"/>
</dbReference>
<keyword evidence="3" id="KW-0597">Phosphoprotein</keyword>
<dbReference type="InterPro" id="IPR001610">
    <property type="entry name" value="PAC"/>
</dbReference>
<dbReference type="InterPro" id="IPR036097">
    <property type="entry name" value="HisK_dim/P_sf"/>
</dbReference>
<dbReference type="InterPro" id="IPR035965">
    <property type="entry name" value="PAS-like_dom_sf"/>
</dbReference>
<dbReference type="InterPro" id="IPR005467">
    <property type="entry name" value="His_kinase_dom"/>
</dbReference>
<dbReference type="InterPro" id="IPR013655">
    <property type="entry name" value="PAS_fold_3"/>
</dbReference>
<evidence type="ECO:0000256" key="4">
    <source>
        <dbReference type="ARBA" id="ARBA00022679"/>
    </source>
</evidence>
<dbReference type="InterPro" id="IPR000014">
    <property type="entry name" value="PAS"/>
</dbReference>
<dbReference type="Pfam" id="PF08447">
    <property type="entry name" value="PAS_3"/>
    <property type="match status" value="1"/>
</dbReference>
<dbReference type="STRING" id="349521.HCH_04238"/>
<feature type="domain" description="PAS" evidence="9">
    <location>
        <begin position="182"/>
        <end position="236"/>
    </location>
</feature>
<dbReference type="Proteomes" id="UP000000238">
    <property type="component" value="Chromosome"/>
</dbReference>
<keyword evidence="7" id="KW-1133">Transmembrane helix</keyword>
<dbReference type="EC" id="2.7.13.3" evidence="2"/>
<organism evidence="11 12">
    <name type="scientific">Hahella chejuensis (strain KCTC 2396)</name>
    <dbReference type="NCBI Taxonomy" id="349521"/>
    <lineage>
        <taxon>Bacteria</taxon>
        <taxon>Pseudomonadati</taxon>
        <taxon>Pseudomonadota</taxon>
        <taxon>Gammaproteobacteria</taxon>
        <taxon>Oceanospirillales</taxon>
        <taxon>Hahellaceae</taxon>
        <taxon>Hahella</taxon>
    </lineage>
</organism>
<feature type="coiled-coil region" evidence="6">
    <location>
        <begin position="300"/>
        <end position="331"/>
    </location>
</feature>
<dbReference type="SUPFAM" id="SSF47384">
    <property type="entry name" value="Homodimeric domain of signal transducing histidine kinase"/>
    <property type="match status" value="1"/>
</dbReference>
<evidence type="ECO:0000256" key="3">
    <source>
        <dbReference type="ARBA" id="ARBA00022553"/>
    </source>
</evidence>
<dbReference type="Pfam" id="PF13426">
    <property type="entry name" value="PAS_9"/>
    <property type="match status" value="1"/>
</dbReference>
<dbReference type="Gene3D" id="3.30.450.20">
    <property type="entry name" value="PAS domain"/>
    <property type="match status" value="2"/>
</dbReference>
<dbReference type="PRINTS" id="PR00344">
    <property type="entry name" value="BCTRLSENSOR"/>
</dbReference>
<dbReference type="RefSeq" id="WP_011398012.1">
    <property type="nucleotide sequence ID" value="NC_007645.1"/>
</dbReference>
<keyword evidence="12" id="KW-1185">Reference proteome</keyword>
<dbReference type="GO" id="GO:0000155">
    <property type="term" value="F:phosphorelay sensor kinase activity"/>
    <property type="evidence" value="ECO:0007669"/>
    <property type="project" value="InterPro"/>
</dbReference>
<sequence length="679" mass="78473">MSIIDRLLSGDYMPHGHCLLWQYDLLIMHVGSDLVIAISYFSIPPALLYFIYRKRQFELNWTLALFACFILFCGMTHVMEIINVWNGYYYAEGALKVATALVSAITAIVIWPLLPRITQLPSFNEWRELTDNLQNKLALSSLRSDELTQVKAYLEKQVAQRTEELQNLNRCLERENIERRMAEERANTISNAVGYGLVVVNNDGLIQSFNSVLTEMLGYSKEELKQQPIELLLPESIRHQHQIQRNAYLKRPETRKMGVGRDLWARHKNGGQIPVEVGLTAVHEYDSYTIIATVIDITERKRMQEQIEQAHQKYIRETNEIQKALKESEAKFRTIAETLPGVVWMSSPGIDRIYFINRRYEEIWGRSCQSLYETPKGFIDAIVPEDRDRILKGLERHKQGEWSHNYRIIDAWGSLRYIEDKGHGVMDEDGRLICLIGMAADVTEQIKHKEALLRSNQELDDFAYIASHDLKEPLRGISNYASFLIEDYQDRLDDNGRQMLRSLVRLTSRMERLITELLHYSRLGRTDLSIESCNLNTVVTEVIETLEPRLNELGVACRIANKLPEIKCDRVRVAEVFRNLIANAMKYNDKEEKWVTVGSFEENAQRIFYVKDNGIGISSNLYEKIFKIFKRLHPQDKYGGTGVGLTIVKKIVERHGGRIWLDSSSGEGTTFYFTLDSQS</sequence>
<dbReference type="PROSITE" id="PS50112">
    <property type="entry name" value="PAS"/>
    <property type="match status" value="2"/>
</dbReference>
<feature type="transmembrane region" description="Helical" evidence="7">
    <location>
        <begin position="59"/>
        <end position="82"/>
    </location>
</feature>
<dbReference type="SUPFAM" id="SSF55785">
    <property type="entry name" value="PYP-like sensor domain (PAS domain)"/>
    <property type="match status" value="2"/>
</dbReference>
<dbReference type="PROSITE" id="PS50113">
    <property type="entry name" value="PAC"/>
    <property type="match status" value="2"/>
</dbReference>
<dbReference type="PROSITE" id="PS50109">
    <property type="entry name" value="HIS_KIN"/>
    <property type="match status" value="1"/>
</dbReference>
<evidence type="ECO:0000256" key="5">
    <source>
        <dbReference type="ARBA" id="ARBA00022777"/>
    </source>
</evidence>
<feature type="coiled-coil region" evidence="6">
    <location>
        <begin position="155"/>
        <end position="192"/>
    </location>
</feature>
<keyword evidence="4" id="KW-0808">Transferase</keyword>
<evidence type="ECO:0000259" key="10">
    <source>
        <dbReference type="PROSITE" id="PS50113"/>
    </source>
</evidence>
<dbReference type="InterPro" id="IPR000700">
    <property type="entry name" value="PAS-assoc_C"/>
</dbReference>
<dbReference type="HOGENOM" id="CLU_000445_114_71_6"/>
<dbReference type="InterPro" id="IPR058544">
    <property type="entry name" value="ETR1_N"/>
</dbReference>
<dbReference type="SUPFAM" id="SSF55874">
    <property type="entry name" value="ATPase domain of HSP90 chaperone/DNA topoisomerase II/histidine kinase"/>
    <property type="match status" value="1"/>
</dbReference>
<dbReference type="OrthoDB" id="9808408at2"/>
<keyword evidence="7" id="KW-0472">Membrane</keyword>
<reference evidence="11 12" key="1">
    <citation type="journal article" date="2005" name="Nucleic Acids Res.">
        <title>Genomic blueprint of Hahella chejuensis, a marine microbe producing an algicidal agent.</title>
        <authorList>
            <person name="Jeong H."/>
            <person name="Yim J.H."/>
            <person name="Lee C."/>
            <person name="Choi S.-H."/>
            <person name="Park Y.K."/>
            <person name="Yoon S.H."/>
            <person name="Hur C.-G."/>
            <person name="Kang H.-Y."/>
            <person name="Kim D."/>
            <person name="Lee H.H."/>
            <person name="Park K.H."/>
            <person name="Park S.-H."/>
            <person name="Park H.-S."/>
            <person name="Lee H.K."/>
            <person name="Oh T.K."/>
            <person name="Kim J.F."/>
        </authorList>
    </citation>
    <scope>NUCLEOTIDE SEQUENCE [LARGE SCALE GENOMIC DNA]</scope>
    <source>
        <strain evidence="11 12">KCTC 2396</strain>
    </source>
</reference>
<dbReference type="PANTHER" id="PTHR43304">
    <property type="entry name" value="PHYTOCHROME-LIKE PROTEIN CPH1"/>
    <property type="match status" value="1"/>
</dbReference>